<dbReference type="EMBL" id="JAWDJO010000086">
    <property type="protein sequence ID" value="KAL1894660.1"/>
    <property type="molecule type" value="Genomic_DNA"/>
</dbReference>
<feature type="transmembrane region" description="Helical" evidence="1">
    <location>
        <begin position="90"/>
        <end position="109"/>
    </location>
</feature>
<proteinExistence type="predicted"/>
<organism evidence="2 3">
    <name type="scientific">Ceratocystis pirilliformis</name>
    <dbReference type="NCBI Taxonomy" id="259994"/>
    <lineage>
        <taxon>Eukaryota</taxon>
        <taxon>Fungi</taxon>
        <taxon>Dikarya</taxon>
        <taxon>Ascomycota</taxon>
        <taxon>Pezizomycotina</taxon>
        <taxon>Sordariomycetes</taxon>
        <taxon>Hypocreomycetidae</taxon>
        <taxon>Microascales</taxon>
        <taxon>Ceratocystidaceae</taxon>
        <taxon>Ceratocystis</taxon>
    </lineage>
</organism>
<comment type="caution">
    <text evidence="2">The sequence shown here is derived from an EMBL/GenBank/DDBJ whole genome shotgun (WGS) entry which is preliminary data.</text>
</comment>
<gene>
    <name evidence="2" type="ORF">Cpir12675_003551</name>
</gene>
<keyword evidence="1" id="KW-0812">Transmembrane</keyword>
<name>A0ABR3Z3K9_9PEZI</name>
<feature type="transmembrane region" description="Helical" evidence="1">
    <location>
        <begin position="189"/>
        <end position="210"/>
    </location>
</feature>
<evidence type="ECO:0000256" key="1">
    <source>
        <dbReference type="SAM" id="Phobius"/>
    </source>
</evidence>
<dbReference type="Proteomes" id="UP001583280">
    <property type="component" value="Unassembled WGS sequence"/>
</dbReference>
<accession>A0ABR3Z3K9</accession>
<feature type="transmembrane region" description="Helical" evidence="1">
    <location>
        <begin position="60"/>
        <end position="78"/>
    </location>
</feature>
<reference evidence="2 3" key="1">
    <citation type="journal article" date="2024" name="IMA Fungus">
        <title>IMA Genome - F19 : A genome assembly and annotation guide to empower mycologists, including annotated draft genome sequences of Ceratocystis pirilliformis, Diaporthe australafricana, Fusarium ophioides, Paecilomyces lecythidis, and Sporothrix stenoceras.</title>
        <authorList>
            <person name="Aylward J."/>
            <person name="Wilson A.M."/>
            <person name="Visagie C.M."/>
            <person name="Spraker J."/>
            <person name="Barnes I."/>
            <person name="Buitendag C."/>
            <person name="Ceriani C."/>
            <person name="Del Mar Angel L."/>
            <person name="du Plessis D."/>
            <person name="Fuchs T."/>
            <person name="Gasser K."/>
            <person name="Kramer D."/>
            <person name="Li W."/>
            <person name="Munsamy K."/>
            <person name="Piso A."/>
            <person name="Price J.L."/>
            <person name="Sonnekus B."/>
            <person name="Thomas C."/>
            <person name="van der Nest A."/>
            <person name="van Dijk A."/>
            <person name="van Heerden A."/>
            <person name="van Vuuren N."/>
            <person name="Yilmaz N."/>
            <person name="Duong T.A."/>
            <person name="van der Merwe N.A."/>
            <person name="Wingfield M.J."/>
            <person name="Wingfield B.D."/>
        </authorList>
    </citation>
    <scope>NUCLEOTIDE SEQUENCE [LARGE SCALE GENOMIC DNA]</scope>
    <source>
        <strain evidence="2 3">CMW 12675</strain>
    </source>
</reference>
<evidence type="ECO:0000313" key="2">
    <source>
        <dbReference type="EMBL" id="KAL1894660.1"/>
    </source>
</evidence>
<sequence length="233" mass="24615">MSGVSRTAGARLRKTFKYPDDSDSDLDAHSRAELDEQEQEALIRNLAAQNAVRNAQFHHALRFLPLLASAAYVLPLFYSSSSGGARRALVPSLLSLTSLVATCFLAHQLPVQVTGFAFLDDLCARDSTSSASKIAGNRRAVRTGFLRRGEPGGLAGESPLERYLPYLNVALGVLAAVGGTLGPARGGGVWWLDGVLAGLPLGVLAVVVGAKMMMAGVDPETELSALKYDYKGA</sequence>
<keyword evidence="1" id="KW-1133">Transmembrane helix</keyword>
<evidence type="ECO:0000313" key="3">
    <source>
        <dbReference type="Proteomes" id="UP001583280"/>
    </source>
</evidence>
<keyword evidence="3" id="KW-1185">Reference proteome</keyword>
<keyword evidence="1" id="KW-0472">Membrane</keyword>
<protein>
    <submittedName>
        <fullName evidence="2">Uncharacterized protein</fullName>
    </submittedName>
</protein>